<dbReference type="PROSITE" id="PS50850">
    <property type="entry name" value="MFS"/>
    <property type="match status" value="1"/>
</dbReference>
<dbReference type="AlphaFoldDB" id="A0A7H8R2U8"/>
<keyword evidence="3 5" id="KW-1133">Transmembrane helix</keyword>
<evidence type="ECO:0000313" key="8">
    <source>
        <dbReference type="Proteomes" id="UP000509510"/>
    </source>
</evidence>
<evidence type="ECO:0000256" key="5">
    <source>
        <dbReference type="SAM" id="Phobius"/>
    </source>
</evidence>
<dbReference type="SUPFAM" id="SSF103473">
    <property type="entry name" value="MFS general substrate transporter"/>
    <property type="match status" value="1"/>
</dbReference>
<keyword evidence="8" id="KW-1185">Reference proteome</keyword>
<protein>
    <recommendedName>
        <fullName evidence="6">Major facilitator superfamily (MFS) profile domain-containing protein</fullName>
    </recommendedName>
</protein>
<dbReference type="InterPro" id="IPR011701">
    <property type="entry name" value="MFS"/>
</dbReference>
<sequence>MTVKQKLYSLPREFVDTVRMEPSQFITWIVCWSCWTLGSLQYYVLPFTLSDVATYLDVPQTKISEANTTAMLSRAIGALIFGIISDQYGRKIPLIIDLVFLGVFSMCTGFVKTYGQLIGCRFLFGVAYGGTYGLVMAMVLEAVPRRARGVVAGFTQQGFSAGYLLASGFHLAMNKYGWRSLFWLGAGLTVPVIVLRTCSSHKSVTNQVIEETEGVQSVDARTAVGGNLSFIKKLKFLVKHHPKAFVYACCLSSCLATMGHGTMDLYPTFLTTQRHLDVKHETWVTVILQIGGIMGGVVGGFFSHKVSPKWIAAGSAILCAPWLPLWVLPSKWNQLAVGAFFLQFFYGAAIGNLGNLMQQICPHPGMRAAFTGVSYNIGNAVSSIAPTIETALGERFPTADGGPDYGRTQMILVGIVICLLVVTLVSMPLKSLNKAWDEVDPNMAIPTNENNQNADMEMVDKVISANHDTFKVSDPEAAHVEEVKTVGGDATKV</sequence>
<feature type="transmembrane region" description="Helical" evidence="5">
    <location>
        <begin position="408"/>
        <end position="427"/>
    </location>
</feature>
<comment type="subcellular location">
    <subcellularLocation>
        <location evidence="1">Membrane</location>
        <topology evidence="1">Multi-pass membrane protein</topology>
    </subcellularLocation>
</comment>
<dbReference type="CDD" id="cd17316">
    <property type="entry name" value="MFS_SV2_like"/>
    <property type="match status" value="1"/>
</dbReference>
<dbReference type="GO" id="GO:0046943">
    <property type="term" value="F:carboxylic acid transmembrane transporter activity"/>
    <property type="evidence" value="ECO:0007669"/>
    <property type="project" value="TreeGrafter"/>
</dbReference>
<feature type="transmembrane region" description="Helical" evidence="5">
    <location>
        <begin position="123"/>
        <end position="143"/>
    </location>
</feature>
<evidence type="ECO:0000256" key="1">
    <source>
        <dbReference type="ARBA" id="ARBA00004141"/>
    </source>
</evidence>
<dbReference type="InterPro" id="IPR020846">
    <property type="entry name" value="MFS_dom"/>
</dbReference>
<evidence type="ECO:0000256" key="3">
    <source>
        <dbReference type="ARBA" id="ARBA00022989"/>
    </source>
</evidence>
<dbReference type="EMBL" id="CP055901">
    <property type="protein sequence ID" value="QKX60348.1"/>
    <property type="molecule type" value="Genomic_DNA"/>
</dbReference>
<dbReference type="InterPro" id="IPR036259">
    <property type="entry name" value="MFS_trans_sf"/>
</dbReference>
<feature type="transmembrane region" description="Helical" evidence="5">
    <location>
        <begin position="335"/>
        <end position="356"/>
    </location>
</feature>
<feature type="transmembrane region" description="Helical" evidence="5">
    <location>
        <begin position="368"/>
        <end position="388"/>
    </location>
</feature>
<feature type="domain" description="Major facilitator superfamily (MFS) profile" evidence="6">
    <location>
        <begin position="27"/>
        <end position="431"/>
    </location>
</feature>
<organism evidence="7 8">
    <name type="scientific">Talaromyces rugulosus</name>
    <name type="common">Penicillium rugulosum</name>
    <dbReference type="NCBI Taxonomy" id="121627"/>
    <lineage>
        <taxon>Eukaryota</taxon>
        <taxon>Fungi</taxon>
        <taxon>Dikarya</taxon>
        <taxon>Ascomycota</taxon>
        <taxon>Pezizomycotina</taxon>
        <taxon>Eurotiomycetes</taxon>
        <taxon>Eurotiomycetidae</taxon>
        <taxon>Eurotiales</taxon>
        <taxon>Trichocomaceae</taxon>
        <taxon>Talaromyces</taxon>
        <taxon>Talaromyces sect. Islandici</taxon>
    </lineage>
</organism>
<name>A0A7H8R2U8_TALRU</name>
<evidence type="ECO:0000256" key="4">
    <source>
        <dbReference type="ARBA" id="ARBA00023136"/>
    </source>
</evidence>
<keyword evidence="2 5" id="KW-0812">Transmembrane</keyword>
<dbReference type="Pfam" id="PF07690">
    <property type="entry name" value="MFS_1"/>
    <property type="match status" value="1"/>
</dbReference>
<reference evidence="8" key="1">
    <citation type="submission" date="2020-06" db="EMBL/GenBank/DDBJ databases">
        <title>A chromosome-scale genome assembly of Talaromyces rugulosus W13939.</title>
        <authorList>
            <person name="Wang B."/>
            <person name="Guo L."/>
            <person name="Ye K."/>
            <person name="Wang L."/>
        </authorList>
    </citation>
    <scope>NUCLEOTIDE SEQUENCE [LARGE SCALE GENOMIC DNA]</scope>
    <source>
        <strain evidence="8">W13939</strain>
    </source>
</reference>
<dbReference type="KEGG" id="trg:TRUGW13939_07492"/>
<proteinExistence type="predicted"/>
<evidence type="ECO:0000256" key="2">
    <source>
        <dbReference type="ARBA" id="ARBA00022692"/>
    </source>
</evidence>
<dbReference type="GeneID" id="55994984"/>
<keyword evidence="4 5" id="KW-0472">Membrane</keyword>
<dbReference type="PANTHER" id="PTHR23508">
    <property type="entry name" value="CARBOXYLIC ACID TRANSPORTER PROTEIN HOMOLOG"/>
    <property type="match status" value="1"/>
</dbReference>
<feature type="transmembrane region" description="Helical" evidence="5">
    <location>
        <begin position="310"/>
        <end position="329"/>
    </location>
</feature>
<dbReference type="Gene3D" id="1.20.1250.20">
    <property type="entry name" value="MFS general substrate transporter like domains"/>
    <property type="match status" value="1"/>
</dbReference>
<feature type="transmembrane region" description="Helical" evidence="5">
    <location>
        <begin position="244"/>
        <end position="263"/>
    </location>
</feature>
<feature type="transmembrane region" description="Helical" evidence="5">
    <location>
        <begin position="283"/>
        <end position="303"/>
    </location>
</feature>
<feature type="transmembrane region" description="Helical" evidence="5">
    <location>
        <begin position="176"/>
        <end position="195"/>
    </location>
</feature>
<dbReference type="OrthoDB" id="5296287at2759"/>
<dbReference type="RefSeq" id="XP_035346525.1">
    <property type="nucleotide sequence ID" value="XM_035490632.1"/>
</dbReference>
<evidence type="ECO:0000313" key="7">
    <source>
        <dbReference type="EMBL" id="QKX60348.1"/>
    </source>
</evidence>
<feature type="transmembrane region" description="Helical" evidence="5">
    <location>
        <begin position="92"/>
        <end position="111"/>
    </location>
</feature>
<dbReference type="PANTHER" id="PTHR23508:SF10">
    <property type="entry name" value="CARBOXYLIC ACID TRANSPORTER PROTEIN HOMOLOG"/>
    <property type="match status" value="1"/>
</dbReference>
<accession>A0A7H8R2U8</accession>
<feature type="transmembrane region" description="Helical" evidence="5">
    <location>
        <begin position="25"/>
        <end position="45"/>
    </location>
</feature>
<dbReference type="Proteomes" id="UP000509510">
    <property type="component" value="Chromosome IV"/>
</dbReference>
<evidence type="ECO:0000259" key="6">
    <source>
        <dbReference type="PROSITE" id="PS50850"/>
    </source>
</evidence>
<gene>
    <name evidence="7" type="ORF">TRUGW13939_07492</name>
</gene>
<dbReference type="GO" id="GO:0005886">
    <property type="term" value="C:plasma membrane"/>
    <property type="evidence" value="ECO:0007669"/>
    <property type="project" value="TreeGrafter"/>
</dbReference>